<keyword evidence="3" id="KW-0949">S-adenosyl-L-methionine</keyword>
<evidence type="ECO:0000313" key="6">
    <source>
        <dbReference type="Proteomes" id="UP000028533"/>
    </source>
</evidence>
<evidence type="ECO:0000256" key="3">
    <source>
        <dbReference type="ARBA" id="ARBA00022691"/>
    </source>
</evidence>
<dbReference type="InterPro" id="IPR029063">
    <property type="entry name" value="SAM-dependent_MTases_sf"/>
</dbReference>
<proteinExistence type="predicted"/>
<dbReference type="RefSeq" id="WP_036431495.1">
    <property type="nucleotide sequence ID" value="NZ_JFDO01000006.1"/>
</dbReference>
<dbReference type="InterPro" id="IPR002295">
    <property type="entry name" value="N4/N6-MTase_EcoPI_Mod-like"/>
</dbReference>
<evidence type="ECO:0000256" key="2">
    <source>
        <dbReference type="ARBA" id="ARBA00022679"/>
    </source>
</evidence>
<dbReference type="Pfam" id="PF01555">
    <property type="entry name" value="N6_N4_Mtase"/>
    <property type="match status" value="1"/>
</dbReference>
<dbReference type="GO" id="GO:0032259">
    <property type="term" value="P:methylation"/>
    <property type="evidence" value="ECO:0007669"/>
    <property type="project" value="UniProtKB-KW"/>
</dbReference>
<feature type="domain" description="DNA methylase N-4/N-6" evidence="4">
    <location>
        <begin position="27"/>
        <end position="94"/>
    </location>
</feature>
<keyword evidence="2 5" id="KW-0808">Transferase</keyword>
<evidence type="ECO:0000256" key="1">
    <source>
        <dbReference type="ARBA" id="ARBA00022603"/>
    </source>
</evidence>
<dbReference type="SUPFAM" id="SSF53335">
    <property type="entry name" value="S-adenosyl-L-methionine-dependent methyltransferases"/>
    <property type="match status" value="3"/>
</dbReference>
<gene>
    <name evidence="5" type="ORF">MCAPa_2820</name>
</gene>
<accession>A0A084EQK4</accession>
<dbReference type="EMBL" id="JFDO01000006">
    <property type="protein sequence ID" value="KEZ20246.1"/>
    <property type="molecule type" value="Genomic_DNA"/>
</dbReference>
<evidence type="ECO:0000259" key="4">
    <source>
        <dbReference type="Pfam" id="PF01555"/>
    </source>
</evidence>
<protein>
    <submittedName>
        <fullName evidence="5">N4-cytosine or N6-adenine DNA methyltransferase</fullName>
    </submittedName>
</protein>
<dbReference type="PRINTS" id="PR00506">
    <property type="entry name" value="D21N6MTFRASE"/>
</dbReference>
<dbReference type="GO" id="GO:0003677">
    <property type="term" value="F:DNA binding"/>
    <property type="evidence" value="ECO:0007669"/>
    <property type="project" value="InterPro"/>
</dbReference>
<dbReference type="Gene3D" id="3.40.50.150">
    <property type="entry name" value="Vaccinia Virus protein VP39"/>
    <property type="match status" value="2"/>
</dbReference>
<organism evidence="5 6">
    <name type="scientific">Mycoplasma capricolum subsp. capricolum 14232</name>
    <dbReference type="NCBI Taxonomy" id="1188238"/>
    <lineage>
        <taxon>Bacteria</taxon>
        <taxon>Bacillati</taxon>
        <taxon>Mycoplasmatota</taxon>
        <taxon>Mollicutes</taxon>
        <taxon>Mycoplasmataceae</taxon>
        <taxon>Mycoplasma</taxon>
    </lineage>
</organism>
<comment type="caution">
    <text evidence="5">The sequence shown here is derived from an EMBL/GenBank/DDBJ whole genome shotgun (WGS) entry which is preliminary data.</text>
</comment>
<evidence type="ECO:0000313" key="5">
    <source>
        <dbReference type="EMBL" id="KEZ20246.1"/>
    </source>
</evidence>
<dbReference type="GO" id="GO:0008170">
    <property type="term" value="F:N-methyltransferase activity"/>
    <property type="evidence" value="ECO:0007669"/>
    <property type="project" value="InterPro"/>
</dbReference>
<dbReference type="InterPro" id="IPR002941">
    <property type="entry name" value="DNA_methylase_N4/N6"/>
</dbReference>
<name>A0A084EQK4_MYCCA</name>
<reference evidence="5 6" key="1">
    <citation type="submission" date="2014-02" db="EMBL/GenBank/DDBJ databases">
        <title>Genome sequence of Mycoplasma capricolum subsp. capricolum strain 14232.</title>
        <authorList>
            <person name="Sirand-Pugnet P."/>
            <person name="Breton M."/>
            <person name="Dordet-Frisoni E."/>
            <person name="Baranowski E."/>
            <person name="Barre A."/>
            <person name="Couture C."/>
            <person name="Dupuy V."/>
            <person name="Gaurivaud P."/>
            <person name="Jacob D."/>
            <person name="Lemaitre C."/>
            <person name="Manso-Silvan L."/>
            <person name="Nikolski M."/>
            <person name="Nouvel L.-X."/>
            <person name="Poumarat F."/>
            <person name="Tardy F."/>
            <person name="Thebault P."/>
            <person name="Theil S."/>
            <person name="Citti C."/>
            <person name="Thiaucourt F."/>
            <person name="Blanchard A."/>
        </authorList>
    </citation>
    <scope>NUCLEOTIDE SEQUENCE [LARGE SCALE GENOMIC DNA]</scope>
    <source>
        <strain evidence="5 6">14232</strain>
    </source>
</reference>
<keyword evidence="1 5" id="KW-0489">Methyltransferase</keyword>
<sequence>MKNIREYRIDNSAKYIFLDNERICESWKNKSKIWGDPLHRTCSYNAMFPIRLADFFIRNYSNENDVVLDPFSGRGTTLLQARILNRKSYASDLNPLSFVLSKSKEKNIDLCKILTRLKELEYEWILEKEKENYLIKILDLDKMKIYYSEHNLLQLSFLREKIGKNWLMNDDINNFILSIVLGLMHGPSRKDRTSAYFSLSMSNNVSMSPNYVKEYAKKNFLERPVSNIFELIVDKILKIYKKRTKELIQSKLNAEFRFSNALYISNTWKDIKPKLIFTSPPYLNIINYTKQNWIKMWMLGYEGNEDIKKIGLDDFHNEYSYINNFLIKFMIECRLLMTDNSKLIMVIGDVIKGKKIFSIMNHIDYIQQETKLSLVEIYTDDVTQSSKTTNSHGIKAGKATQIERIYVFEKSK</sequence>
<dbReference type="AlphaFoldDB" id="A0A084EQK4"/>
<dbReference type="Proteomes" id="UP000028533">
    <property type="component" value="Unassembled WGS sequence"/>
</dbReference>